<proteinExistence type="predicted"/>
<dbReference type="GO" id="GO:0042262">
    <property type="term" value="P:DNA protection"/>
    <property type="evidence" value="ECO:0007669"/>
    <property type="project" value="InterPro"/>
</dbReference>
<dbReference type="InterPro" id="IPR008674">
    <property type="entry name" value="MC1"/>
</dbReference>
<gene>
    <name evidence="3" type="ORF">MNV_1700006</name>
</gene>
<accession>A0A284VLV1</accession>
<dbReference type="AlphaFoldDB" id="A0A284VLV1"/>
<dbReference type="Pfam" id="PF05854">
    <property type="entry name" value="MC1"/>
    <property type="match status" value="1"/>
</dbReference>
<dbReference type="STRING" id="1392998.ANME2D_01039"/>
<evidence type="ECO:0000313" key="4">
    <source>
        <dbReference type="Proteomes" id="UP000218615"/>
    </source>
</evidence>
<protein>
    <submittedName>
        <fullName evidence="3">Nucleoid protein MC1</fullName>
    </submittedName>
</protein>
<keyword evidence="2" id="KW-0238">DNA-binding</keyword>
<reference evidence="4" key="1">
    <citation type="submission" date="2017-06" db="EMBL/GenBank/DDBJ databases">
        <authorList>
            <person name="Cremers G."/>
        </authorList>
    </citation>
    <scope>NUCLEOTIDE SEQUENCE [LARGE SCALE GENOMIC DNA]</scope>
</reference>
<dbReference type="GO" id="GO:0003677">
    <property type="term" value="F:DNA binding"/>
    <property type="evidence" value="ECO:0007669"/>
    <property type="project" value="UniProtKB-KW"/>
</dbReference>
<evidence type="ECO:0000256" key="1">
    <source>
        <dbReference type="ARBA" id="ARBA00002562"/>
    </source>
</evidence>
<sequence length="113" mass="12894">MCIIAFAAFDAARRIDNMAEIKNFILRNKNGSEDGVFTGRQPRQAALKAANRFGGSKDKPVEIRLRERGTKKIHIFKGWKEMINAPKNKPAWMPDKINKPFVKKVGIEKLEKL</sequence>
<organism evidence="3 4">
    <name type="scientific">Candidatus Methanoperedens nitratireducens</name>
    <dbReference type="NCBI Taxonomy" id="1392998"/>
    <lineage>
        <taxon>Archaea</taxon>
        <taxon>Methanobacteriati</taxon>
        <taxon>Methanobacteriota</taxon>
        <taxon>Stenosarchaea group</taxon>
        <taxon>Methanomicrobia</taxon>
        <taxon>Methanosarcinales</taxon>
        <taxon>ANME-2 cluster</taxon>
        <taxon>Candidatus Methanoperedentaceae</taxon>
        <taxon>Candidatus Methanoperedens</taxon>
    </lineage>
</organism>
<keyword evidence="4" id="KW-1185">Reference proteome</keyword>
<comment type="function">
    <text evidence="1">Protects DNA against thermal denaturation and modulates transcription.</text>
</comment>
<dbReference type="SUPFAM" id="SSF102875">
    <property type="entry name" value="Chromosomal protein MC1"/>
    <property type="match status" value="1"/>
</dbReference>
<evidence type="ECO:0000256" key="2">
    <source>
        <dbReference type="ARBA" id="ARBA00023125"/>
    </source>
</evidence>
<evidence type="ECO:0000313" key="3">
    <source>
        <dbReference type="EMBL" id="SNQ60228.1"/>
    </source>
</evidence>
<dbReference type="Proteomes" id="UP000218615">
    <property type="component" value="Unassembled WGS sequence"/>
</dbReference>
<dbReference type="EMBL" id="FZMP01000080">
    <property type="protein sequence ID" value="SNQ60228.1"/>
    <property type="molecule type" value="Genomic_DNA"/>
</dbReference>
<name>A0A284VLV1_9EURY</name>
<dbReference type="Gene3D" id="3.10.470.10">
    <property type="entry name" value="Chromosomal protein MC1"/>
    <property type="match status" value="1"/>
</dbReference>
<dbReference type="InterPro" id="IPR036620">
    <property type="entry name" value="MC1_sf"/>
</dbReference>